<accession>A0A380C004</accession>
<evidence type="ECO:0000313" key="2">
    <source>
        <dbReference type="EMBL" id="SUJ10256.1"/>
    </source>
</evidence>
<feature type="region of interest" description="Disordered" evidence="1">
    <location>
        <begin position="231"/>
        <end position="258"/>
    </location>
</feature>
<organism evidence="2 3">
    <name type="scientific">Shewanella morhuae</name>
    <dbReference type="NCBI Taxonomy" id="365591"/>
    <lineage>
        <taxon>Bacteria</taxon>
        <taxon>Pseudomonadati</taxon>
        <taxon>Pseudomonadota</taxon>
        <taxon>Gammaproteobacteria</taxon>
        <taxon>Alteromonadales</taxon>
        <taxon>Shewanellaceae</taxon>
        <taxon>Shewanella</taxon>
    </lineage>
</organism>
<gene>
    <name evidence="2" type="ORF">NCTC10736_04103</name>
</gene>
<dbReference type="EMBL" id="UGYV01000004">
    <property type="protein sequence ID" value="SUJ10256.1"/>
    <property type="molecule type" value="Genomic_DNA"/>
</dbReference>
<proteinExistence type="predicted"/>
<evidence type="ECO:0000256" key="1">
    <source>
        <dbReference type="SAM" id="MobiDB-lite"/>
    </source>
</evidence>
<dbReference type="PROSITE" id="PS51257">
    <property type="entry name" value="PROKAR_LIPOPROTEIN"/>
    <property type="match status" value="1"/>
</dbReference>
<dbReference type="Proteomes" id="UP000255061">
    <property type="component" value="Unassembled WGS sequence"/>
</dbReference>
<evidence type="ECO:0000313" key="3">
    <source>
        <dbReference type="Proteomes" id="UP000255061"/>
    </source>
</evidence>
<name>A0A380C004_9GAMM</name>
<dbReference type="Pfam" id="PF09676">
    <property type="entry name" value="TraV"/>
    <property type="match status" value="1"/>
</dbReference>
<dbReference type="InterPro" id="IPR014118">
    <property type="entry name" value="T4SS_TraV"/>
</dbReference>
<dbReference type="RefSeq" id="WP_115407358.1">
    <property type="nucleotide sequence ID" value="NZ_UGYV01000004.1"/>
</dbReference>
<reference evidence="2 3" key="1">
    <citation type="submission" date="2018-06" db="EMBL/GenBank/DDBJ databases">
        <authorList>
            <consortium name="Pathogen Informatics"/>
            <person name="Doyle S."/>
        </authorList>
    </citation>
    <scope>NUCLEOTIDE SEQUENCE [LARGE SCALE GENOMIC DNA]</scope>
    <source>
        <strain evidence="2 3">NCTC10736</strain>
    </source>
</reference>
<sequence>MRNLAIVIPFALSIISSGCALQVGKDEFACPNDGKGAACSSARQIHDLTNDRSNLEGLNVTMGKIQTAPEDIKDVPPPADINGDDQFVSDSLNPIKSKVGSKPVQTASIDKGRATNEVYEPLSNLRHETMPAAELVAEPANRTFGAVEGVENEHGQLMVRRESPMALAPEPLAVIQQPKTMRVLVAAWTDSDGDLHMPGFVYVEVAPKKWLVGEQANDRPGRIVPLQIQQVTQEEERRQAHTKQGSSSLGVTERQGTK</sequence>
<protein>
    <submittedName>
        <fullName evidence="2">Type IV conjugative transfer system protein TraV</fullName>
    </submittedName>
</protein>
<dbReference type="AlphaFoldDB" id="A0A380C004"/>